<name>A0A853BNB7_9ACTN</name>
<dbReference type="EMBL" id="JACCFO010000001">
    <property type="protein sequence ID" value="NYI96106.1"/>
    <property type="molecule type" value="Genomic_DNA"/>
</dbReference>
<proteinExistence type="predicted"/>
<dbReference type="Proteomes" id="UP000575985">
    <property type="component" value="Unassembled WGS sequence"/>
</dbReference>
<keyword evidence="3" id="KW-1185">Reference proteome</keyword>
<dbReference type="AlphaFoldDB" id="A0A853BNB7"/>
<accession>A0A853BNB7</accession>
<dbReference type="RefSeq" id="WP_179767523.1">
    <property type="nucleotide sequence ID" value="NZ_JACCFO010000001.1"/>
</dbReference>
<comment type="caution">
    <text evidence="2">The sequence shown here is derived from an EMBL/GenBank/DDBJ whole genome shotgun (WGS) entry which is preliminary data.</text>
</comment>
<organism evidence="2 3">
    <name type="scientific">Streptomonospora nanhaiensis</name>
    <dbReference type="NCBI Taxonomy" id="1323731"/>
    <lineage>
        <taxon>Bacteria</taxon>
        <taxon>Bacillati</taxon>
        <taxon>Actinomycetota</taxon>
        <taxon>Actinomycetes</taxon>
        <taxon>Streptosporangiales</taxon>
        <taxon>Nocardiopsidaceae</taxon>
        <taxon>Streptomonospora</taxon>
    </lineage>
</organism>
<evidence type="ECO:0000313" key="3">
    <source>
        <dbReference type="Proteomes" id="UP000575985"/>
    </source>
</evidence>
<protein>
    <submittedName>
        <fullName evidence="2">Uncharacterized protein</fullName>
    </submittedName>
</protein>
<sequence length="252" mass="27307">MGQGHGDIPFVPFFVAGGEGPAELRLLYRPGAPEALVVPPGGGDARRMAVRDPHREHWDLESFRDEAERILTEAGVPREHWGEPRQAAYDNAGTMVEWQENGVGVDCRSFFAEENGEYWWRPRDADDFHGAVQAAFKSIADPSRAYSILDRPADHRMRDNGHRNFRALLGAGADYLGLPEKPWDPPDTGRTARGAPGLDAVGKDVPGGRRAAPGPPRAADGGPAPTRPRATPHRPDPAHRPGPPHRSGPGAS</sequence>
<reference evidence="2 3" key="1">
    <citation type="submission" date="2020-07" db="EMBL/GenBank/DDBJ databases">
        <title>Sequencing the genomes of 1000 actinobacteria strains.</title>
        <authorList>
            <person name="Klenk H.-P."/>
        </authorList>
    </citation>
    <scope>NUCLEOTIDE SEQUENCE [LARGE SCALE GENOMIC DNA]</scope>
    <source>
        <strain evidence="2 3">DSM 45927</strain>
    </source>
</reference>
<evidence type="ECO:0000313" key="2">
    <source>
        <dbReference type="EMBL" id="NYI96106.1"/>
    </source>
</evidence>
<feature type="compositionally biased region" description="Low complexity" evidence="1">
    <location>
        <begin position="208"/>
        <end position="229"/>
    </location>
</feature>
<evidence type="ECO:0000256" key="1">
    <source>
        <dbReference type="SAM" id="MobiDB-lite"/>
    </source>
</evidence>
<gene>
    <name evidence="2" type="ORF">HNR12_002383</name>
</gene>
<feature type="region of interest" description="Disordered" evidence="1">
    <location>
        <begin position="176"/>
        <end position="252"/>
    </location>
</feature>